<comment type="caution">
    <text evidence="1">The sequence shown here is derived from an EMBL/GenBank/DDBJ whole genome shotgun (WGS) entry which is preliminary data.</text>
</comment>
<protein>
    <submittedName>
        <fullName evidence="1">Uncharacterized protein</fullName>
    </submittedName>
</protein>
<evidence type="ECO:0000313" key="1">
    <source>
        <dbReference type="EMBL" id="OOK77154.1"/>
    </source>
</evidence>
<organism evidence="1 2">
    <name type="scientific">Mycobacterium kansasii</name>
    <dbReference type="NCBI Taxonomy" id="1768"/>
    <lineage>
        <taxon>Bacteria</taxon>
        <taxon>Bacillati</taxon>
        <taxon>Actinomycetota</taxon>
        <taxon>Actinomycetes</taxon>
        <taxon>Mycobacteriales</taxon>
        <taxon>Mycobacteriaceae</taxon>
        <taxon>Mycobacterium</taxon>
    </lineage>
</organism>
<dbReference type="AlphaFoldDB" id="A0A1V3XD50"/>
<dbReference type="EMBL" id="MVBN01000003">
    <property type="protein sequence ID" value="OOK77154.1"/>
    <property type="molecule type" value="Genomic_DNA"/>
</dbReference>
<reference evidence="1 2" key="1">
    <citation type="submission" date="2017-02" db="EMBL/GenBank/DDBJ databases">
        <title>Complete genome sequences of Mycobacterium kansasii strains isolated from rhesus macaques.</title>
        <authorList>
            <person name="Panda A."/>
            <person name="Nagaraj S."/>
            <person name="Zhao X."/>
            <person name="Tettelin H."/>
            <person name="Detolla L.J."/>
        </authorList>
    </citation>
    <scope>NUCLEOTIDE SEQUENCE [LARGE SCALE GENOMIC DNA]</scope>
    <source>
        <strain evidence="1 2">11-3469</strain>
    </source>
</reference>
<gene>
    <name evidence="1" type="ORF">BZL29_3653</name>
</gene>
<name>A0A1V3XD50_MYCKA</name>
<dbReference type="Proteomes" id="UP000188532">
    <property type="component" value="Unassembled WGS sequence"/>
</dbReference>
<sequence length="39" mass="4251">MCATVGPPPRDLGSVLVRQRRNGEMAKSLILGSAIWLTR</sequence>
<accession>A0A1V3XD50</accession>
<evidence type="ECO:0000313" key="2">
    <source>
        <dbReference type="Proteomes" id="UP000188532"/>
    </source>
</evidence>
<proteinExistence type="predicted"/>